<dbReference type="Proteomes" id="UP000749559">
    <property type="component" value="Unassembled WGS sequence"/>
</dbReference>
<name>A0A8J1T6T4_OWEFU</name>
<proteinExistence type="predicted"/>
<reference evidence="1" key="1">
    <citation type="submission" date="2022-03" db="EMBL/GenBank/DDBJ databases">
        <authorList>
            <person name="Martin C."/>
        </authorList>
    </citation>
    <scope>NUCLEOTIDE SEQUENCE</scope>
</reference>
<dbReference type="PANTHER" id="PTHR32026">
    <property type="entry name" value="METHYLTRANSFERASE-LIKE PROTEIN 24"/>
    <property type="match status" value="1"/>
</dbReference>
<dbReference type="Pfam" id="PF13383">
    <property type="entry name" value="Methyltransf_22"/>
    <property type="match status" value="1"/>
</dbReference>
<dbReference type="EMBL" id="CAIIXF020000005">
    <property type="protein sequence ID" value="CAH1783901.1"/>
    <property type="molecule type" value="Genomic_DNA"/>
</dbReference>
<organism evidence="1 2">
    <name type="scientific">Owenia fusiformis</name>
    <name type="common">Polychaete worm</name>
    <dbReference type="NCBI Taxonomy" id="6347"/>
    <lineage>
        <taxon>Eukaryota</taxon>
        <taxon>Metazoa</taxon>
        <taxon>Spiralia</taxon>
        <taxon>Lophotrochozoa</taxon>
        <taxon>Annelida</taxon>
        <taxon>Polychaeta</taxon>
        <taxon>Sedentaria</taxon>
        <taxon>Canalipalpata</taxon>
        <taxon>Sabellida</taxon>
        <taxon>Oweniida</taxon>
        <taxon>Oweniidae</taxon>
        <taxon>Owenia</taxon>
    </lineage>
</organism>
<evidence type="ECO:0000313" key="1">
    <source>
        <dbReference type="EMBL" id="CAH1783901.1"/>
    </source>
</evidence>
<accession>A0A8J1T6T4</accession>
<protein>
    <submittedName>
        <fullName evidence="1">Uncharacterized protein</fullName>
    </submittedName>
</protein>
<dbReference type="InterPro" id="IPR025714">
    <property type="entry name" value="Methyltranfer_dom"/>
</dbReference>
<dbReference type="PANTHER" id="PTHR32026:SF10">
    <property type="entry name" value="METHYLTRANSFERASE-LIKE PROTEIN 24-RELATED"/>
    <property type="match status" value="1"/>
</dbReference>
<comment type="caution">
    <text evidence="1">The sequence shown here is derived from an EMBL/GenBank/DDBJ whole genome shotgun (WGS) entry which is preliminary data.</text>
</comment>
<sequence>MPMIGNVNNGKVGVPRMLGKHANNALIKDNLVKKAAFLDPAHQLNQLPMIGQANHHQYGQNNQQYGQNNQQYGRNNQQYGGNNQQYGQNYHQIVQNNAPKIRDRLPPNRALIAEANHNLNYSEYWINHVTLQHKRGYSVEKSEKARVIENSKTDGGAEAAYFAWLMEKQLGCYPRDLHQFGNGVNQWTMCNTGRLALKHPCIVYSFGKTDFEFENGIEVKFQCQIHVFDINIENFAAHSLSDNTHFHAIGLWDDDIDTRNVRDISLNQLSTIIKQTGHGNMMIDLLKIDIDNILWNVLPSIKDGCWKRVKQLIIRVYGPGDGLQVPSVQKMYRILAQVERFGFLKYNVQPCPKQKIVSKFTNNLLFPCFDISYVNKPYIG</sequence>
<dbReference type="InterPro" id="IPR026913">
    <property type="entry name" value="METTL24"/>
</dbReference>
<evidence type="ECO:0000313" key="2">
    <source>
        <dbReference type="Proteomes" id="UP000749559"/>
    </source>
</evidence>
<dbReference type="AlphaFoldDB" id="A0A8J1T6T4"/>
<gene>
    <name evidence="1" type="ORF">OFUS_LOCUS10177</name>
</gene>
<keyword evidence="2" id="KW-1185">Reference proteome</keyword>